<dbReference type="OMA" id="PRAIYFP"/>
<evidence type="ECO:0000256" key="3">
    <source>
        <dbReference type="ARBA" id="ARBA00004308"/>
    </source>
</evidence>
<dbReference type="PANTHER" id="PTHR10869:SF246">
    <property type="entry name" value="TRANSMEMBRANE PROLYL 4-HYDROXYLASE"/>
    <property type="match status" value="1"/>
</dbReference>
<keyword evidence="10" id="KW-0472">Membrane</keyword>
<dbReference type="GO" id="GO:0004656">
    <property type="term" value="F:procollagen-proline 4-dioxygenase activity"/>
    <property type="evidence" value="ECO:0007669"/>
    <property type="project" value="TreeGrafter"/>
</dbReference>
<dbReference type="eggNOG" id="KOG1591">
    <property type="taxonomic scope" value="Eukaryota"/>
</dbReference>
<comment type="cofactor">
    <cofactor evidence="1">
        <name>L-ascorbate</name>
        <dbReference type="ChEBI" id="CHEBI:38290"/>
    </cofactor>
</comment>
<evidence type="ECO:0000256" key="10">
    <source>
        <dbReference type="ARBA" id="ARBA00023136"/>
    </source>
</evidence>
<evidence type="ECO:0000256" key="2">
    <source>
        <dbReference type="ARBA" id="ARBA00004167"/>
    </source>
</evidence>
<dbReference type="AlphaFoldDB" id="A0A0D3JA71"/>
<evidence type="ECO:0000256" key="8">
    <source>
        <dbReference type="ARBA" id="ARBA00023002"/>
    </source>
</evidence>
<keyword evidence="6" id="KW-0223">Dioxygenase</keyword>
<keyword evidence="9" id="KW-0408">Iron</keyword>
<dbReference type="InterPro" id="IPR005123">
    <property type="entry name" value="Oxoglu/Fe-dep_dioxygenase_dom"/>
</dbReference>
<comment type="subcellular location">
    <subcellularLocation>
        <location evidence="3">Endomembrane system</location>
    </subcellularLocation>
    <subcellularLocation>
        <location evidence="2">Membrane</location>
        <topology evidence="2">Single-pass membrane protein</topology>
    </subcellularLocation>
</comment>
<evidence type="ECO:0000256" key="4">
    <source>
        <dbReference type="ARBA" id="ARBA00022692"/>
    </source>
</evidence>
<evidence type="ECO:0000259" key="13">
    <source>
        <dbReference type="PROSITE" id="PS51670"/>
    </source>
</evidence>
<dbReference type="GO" id="GO:0031418">
    <property type="term" value="F:L-ascorbic acid binding"/>
    <property type="evidence" value="ECO:0007669"/>
    <property type="project" value="InterPro"/>
</dbReference>
<keyword evidence="7" id="KW-1133">Transmembrane helix</keyword>
<dbReference type="InterPro" id="IPR003582">
    <property type="entry name" value="ShKT_dom"/>
</dbReference>
<evidence type="ECO:0000256" key="7">
    <source>
        <dbReference type="ARBA" id="ARBA00022989"/>
    </source>
</evidence>
<dbReference type="Pfam" id="PF13640">
    <property type="entry name" value="2OG-FeII_Oxy_3"/>
    <property type="match status" value="1"/>
</dbReference>
<dbReference type="SMART" id="SM00702">
    <property type="entry name" value="P4Hc"/>
    <property type="match status" value="1"/>
</dbReference>
<dbReference type="RefSeq" id="XP_005772835.1">
    <property type="nucleotide sequence ID" value="XM_005772778.1"/>
</dbReference>
<dbReference type="InterPro" id="IPR045054">
    <property type="entry name" value="P4HA-like"/>
</dbReference>
<reference evidence="15" key="1">
    <citation type="journal article" date="2013" name="Nature">
        <title>Pan genome of the phytoplankton Emiliania underpins its global distribution.</title>
        <authorList>
            <person name="Read B.A."/>
            <person name="Kegel J."/>
            <person name="Klute M.J."/>
            <person name="Kuo A."/>
            <person name="Lefebvre S.C."/>
            <person name="Maumus F."/>
            <person name="Mayer C."/>
            <person name="Miller J."/>
            <person name="Monier A."/>
            <person name="Salamov A."/>
            <person name="Young J."/>
            <person name="Aguilar M."/>
            <person name="Claverie J.M."/>
            <person name="Frickenhaus S."/>
            <person name="Gonzalez K."/>
            <person name="Herman E.K."/>
            <person name="Lin Y.C."/>
            <person name="Napier J."/>
            <person name="Ogata H."/>
            <person name="Sarno A.F."/>
            <person name="Shmutz J."/>
            <person name="Schroeder D."/>
            <person name="de Vargas C."/>
            <person name="Verret F."/>
            <person name="von Dassow P."/>
            <person name="Valentin K."/>
            <person name="Van de Peer Y."/>
            <person name="Wheeler G."/>
            <person name="Dacks J.B."/>
            <person name="Delwiche C.F."/>
            <person name="Dyhrman S.T."/>
            <person name="Glockner G."/>
            <person name="John U."/>
            <person name="Richards T."/>
            <person name="Worden A.Z."/>
            <person name="Zhang X."/>
            <person name="Grigoriev I.V."/>
            <person name="Allen A.E."/>
            <person name="Bidle K."/>
            <person name="Borodovsky M."/>
            <person name="Bowler C."/>
            <person name="Brownlee C."/>
            <person name="Cock J.M."/>
            <person name="Elias M."/>
            <person name="Gladyshev V.N."/>
            <person name="Groth M."/>
            <person name="Guda C."/>
            <person name="Hadaegh A."/>
            <person name="Iglesias-Rodriguez M.D."/>
            <person name="Jenkins J."/>
            <person name="Jones B.M."/>
            <person name="Lawson T."/>
            <person name="Leese F."/>
            <person name="Lindquist E."/>
            <person name="Lobanov A."/>
            <person name="Lomsadze A."/>
            <person name="Malik S.B."/>
            <person name="Marsh M.E."/>
            <person name="Mackinder L."/>
            <person name="Mock T."/>
            <person name="Mueller-Roeber B."/>
            <person name="Pagarete A."/>
            <person name="Parker M."/>
            <person name="Probert I."/>
            <person name="Quesneville H."/>
            <person name="Raines C."/>
            <person name="Rensing S.A."/>
            <person name="Riano-Pachon D.M."/>
            <person name="Richier S."/>
            <person name="Rokitta S."/>
            <person name="Shiraiwa Y."/>
            <person name="Soanes D.M."/>
            <person name="van der Giezen M."/>
            <person name="Wahlund T.M."/>
            <person name="Williams B."/>
            <person name="Wilson W."/>
            <person name="Wolfe G."/>
            <person name="Wurch L.L."/>
        </authorList>
    </citation>
    <scope>NUCLEOTIDE SEQUENCE</scope>
</reference>
<feature type="domain" description="ShKT" evidence="13">
    <location>
        <begin position="247"/>
        <end position="281"/>
    </location>
</feature>
<dbReference type="EnsemblProtists" id="EOD20406">
    <property type="protein sequence ID" value="EOD20406"/>
    <property type="gene ID" value="EMIHUDRAFT_435815"/>
</dbReference>
<dbReference type="GO" id="GO:0005506">
    <property type="term" value="F:iron ion binding"/>
    <property type="evidence" value="ECO:0007669"/>
    <property type="project" value="InterPro"/>
</dbReference>
<dbReference type="GeneID" id="17265952"/>
<evidence type="ECO:0000313" key="14">
    <source>
        <dbReference type="EnsemblProtists" id="EOD20406"/>
    </source>
</evidence>
<evidence type="ECO:0000313" key="15">
    <source>
        <dbReference type="Proteomes" id="UP000013827"/>
    </source>
</evidence>
<evidence type="ECO:0000256" key="9">
    <source>
        <dbReference type="ARBA" id="ARBA00023004"/>
    </source>
</evidence>
<name>A0A0D3JA71_EMIH1</name>
<feature type="chain" id="PRO_5044218885" description="Fe2OG dioxygenase domain-containing protein" evidence="11">
    <location>
        <begin position="23"/>
        <end position="281"/>
    </location>
</feature>
<dbReference type="HOGENOM" id="CLU_058132_5_0_1"/>
<dbReference type="PaxDb" id="2903-EOD20406"/>
<dbReference type="STRING" id="2903.R1EBN1"/>
<dbReference type="Gene3D" id="1.10.10.1940">
    <property type="match status" value="1"/>
</dbReference>
<dbReference type="Proteomes" id="UP000013827">
    <property type="component" value="Unassembled WGS sequence"/>
</dbReference>
<keyword evidence="8" id="KW-0560">Oxidoreductase</keyword>
<dbReference type="GO" id="GO:0005783">
    <property type="term" value="C:endoplasmic reticulum"/>
    <property type="evidence" value="ECO:0007669"/>
    <property type="project" value="TreeGrafter"/>
</dbReference>
<protein>
    <recommendedName>
        <fullName evidence="16">Fe2OG dioxygenase domain-containing protein</fullName>
    </recommendedName>
</protein>
<evidence type="ECO:0000256" key="1">
    <source>
        <dbReference type="ARBA" id="ARBA00001961"/>
    </source>
</evidence>
<dbReference type="InterPro" id="IPR006620">
    <property type="entry name" value="Pro_4_hyd_alph"/>
</dbReference>
<organism evidence="14 15">
    <name type="scientific">Emiliania huxleyi (strain CCMP1516)</name>
    <dbReference type="NCBI Taxonomy" id="280463"/>
    <lineage>
        <taxon>Eukaryota</taxon>
        <taxon>Haptista</taxon>
        <taxon>Haptophyta</taxon>
        <taxon>Prymnesiophyceae</taxon>
        <taxon>Isochrysidales</taxon>
        <taxon>Noelaerhabdaceae</taxon>
        <taxon>Emiliania</taxon>
    </lineage>
</organism>
<dbReference type="PROSITE" id="PS51471">
    <property type="entry name" value="FE2OG_OXY"/>
    <property type="match status" value="1"/>
</dbReference>
<sequence>MTTASLRPLVLVLSGFLSDGECDFIKSYAASRMVPSGLAVMDGTRGDQSDVRTSTQTFMQRGGSPRIRALEERAHNLTRLPYDNGENIQVVRYEKGQKYGAHRDFFNPNDYHRQPSMLRSVEYGARNRLATVFWYLQSVDEGGETFFPRALNEEGREYNPWNGDHEDCYRGLSVPPVRGNAVLFYSMVPDGRLDERSLHGGCKPRSEKAEKWGANQWIWNHPQRSGYFTKTPPRRGLKARRPSAAGCADEEEHCEAWAAGGECDKNSGFMARSCRASCGLC</sequence>
<keyword evidence="5" id="KW-0479">Metal-binding</keyword>
<evidence type="ECO:0008006" key="16">
    <source>
        <dbReference type="Google" id="ProtNLM"/>
    </source>
</evidence>
<reference evidence="14" key="2">
    <citation type="submission" date="2024-10" db="UniProtKB">
        <authorList>
            <consortium name="EnsemblProtists"/>
        </authorList>
    </citation>
    <scope>IDENTIFICATION</scope>
</reference>
<dbReference type="Gene3D" id="2.60.120.620">
    <property type="entry name" value="q2cbj1_9rhob like domain"/>
    <property type="match status" value="1"/>
</dbReference>
<dbReference type="KEGG" id="ehx:EMIHUDRAFT_435815"/>
<keyword evidence="4" id="KW-0812">Transmembrane</keyword>
<evidence type="ECO:0000256" key="5">
    <source>
        <dbReference type="ARBA" id="ARBA00022723"/>
    </source>
</evidence>
<evidence type="ECO:0000259" key="12">
    <source>
        <dbReference type="PROSITE" id="PS51471"/>
    </source>
</evidence>
<feature type="signal peptide" evidence="11">
    <location>
        <begin position="1"/>
        <end position="22"/>
    </location>
</feature>
<feature type="domain" description="Fe2OG dioxygenase" evidence="12">
    <location>
        <begin position="84"/>
        <end position="222"/>
    </location>
</feature>
<evidence type="ECO:0000256" key="6">
    <source>
        <dbReference type="ARBA" id="ARBA00022964"/>
    </source>
</evidence>
<dbReference type="PROSITE" id="PS51670">
    <property type="entry name" value="SHKT"/>
    <property type="match status" value="1"/>
</dbReference>
<dbReference type="PANTHER" id="PTHR10869">
    <property type="entry name" value="PROLYL 4-HYDROXYLASE ALPHA SUBUNIT"/>
    <property type="match status" value="1"/>
</dbReference>
<evidence type="ECO:0000256" key="11">
    <source>
        <dbReference type="SAM" id="SignalP"/>
    </source>
</evidence>
<accession>A0A0D3JA71</accession>
<keyword evidence="11" id="KW-0732">Signal</keyword>
<keyword evidence="15" id="KW-1185">Reference proteome</keyword>
<dbReference type="Pfam" id="PF01549">
    <property type="entry name" value="ShK"/>
    <property type="match status" value="1"/>
</dbReference>
<proteinExistence type="predicted"/>
<dbReference type="SMART" id="SM00254">
    <property type="entry name" value="ShKT"/>
    <property type="match status" value="1"/>
</dbReference>
<dbReference type="GO" id="GO:0016020">
    <property type="term" value="C:membrane"/>
    <property type="evidence" value="ECO:0007669"/>
    <property type="project" value="UniProtKB-SubCell"/>
</dbReference>
<dbReference type="InterPro" id="IPR044862">
    <property type="entry name" value="Pro_4_hyd_alph_FE2OG_OXY"/>
</dbReference>